<dbReference type="Pfam" id="PF00795">
    <property type="entry name" value="CN_hydrolase"/>
    <property type="match status" value="1"/>
</dbReference>
<comment type="pathway">
    <text evidence="1">Cofactor biosynthesis; NAD(+) biosynthesis; NAD(+) from deamido-NAD(+) (L-Gln route): step 1/1.</text>
</comment>
<dbReference type="PROSITE" id="PS00920">
    <property type="entry name" value="NITRIL_CHT_1"/>
    <property type="match status" value="1"/>
</dbReference>
<feature type="domain" description="CN hydrolase" evidence="11">
    <location>
        <begin position="5"/>
        <end position="244"/>
    </location>
</feature>
<dbReference type="InterPro" id="IPR000132">
    <property type="entry name" value="Nitrilase/CN_hydratase_CS"/>
</dbReference>
<evidence type="ECO:0000256" key="6">
    <source>
        <dbReference type="ARBA" id="ARBA00022840"/>
    </source>
</evidence>
<gene>
    <name evidence="12" type="ORF">E6H04_07455</name>
</gene>
<keyword evidence="4 9" id="KW-0436">Ligase</keyword>
<dbReference type="InterPro" id="IPR036526">
    <property type="entry name" value="C-N_Hydrolase_sf"/>
</dbReference>
<dbReference type="SUPFAM" id="SSF52540">
    <property type="entry name" value="P-loop containing nucleoside triphosphate hydrolases"/>
    <property type="match status" value="2"/>
</dbReference>
<evidence type="ECO:0000256" key="1">
    <source>
        <dbReference type="ARBA" id="ARBA00005188"/>
    </source>
</evidence>
<dbReference type="EMBL" id="VBAO01000183">
    <property type="protein sequence ID" value="TMI81115.1"/>
    <property type="molecule type" value="Genomic_DNA"/>
</dbReference>
<dbReference type="PROSITE" id="PS50263">
    <property type="entry name" value="CN_HYDROLASE"/>
    <property type="match status" value="1"/>
</dbReference>
<dbReference type="InterPro" id="IPR022310">
    <property type="entry name" value="NAD/GMP_synthase"/>
</dbReference>
<feature type="region of interest" description="Disordered" evidence="10">
    <location>
        <begin position="551"/>
        <end position="571"/>
    </location>
</feature>
<dbReference type="EC" id="6.3.5.1" evidence="3"/>
<dbReference type="GO" id="GO:0000257">
    <property type="term" value="F:nitrilase activity"/>
    <property type="evidence" value="ECO:0007669"/>
    <property type="project" value="UniProtKB-ARBA"/>
</dbReference>
<dbReference type="CDD" id="cd00553">
    <property type="entry name" value="NAD_synthase"/>
    <property type="match status" value="1"/>
</dbReference>
<dbReference type="InterPro" id="IPR027417">
    <property type="entry name" value="P-loop_NTPase"/>
</dbReference>
<keyword evidence="6 9" id="KW-0067">ATP-binding</keyword>
<dbReference type="SUPFAM" id="SSF52402">
    <property type="entry name" value="Adenine nucleotide alpha hydrolases-like"/>
    <property type="match status" value="1"/>
</dbReference>
<dbReference type="NCBIfam" id="NF010588">
    <property type="entry name" value="PRK13981.1"/>
    <property type="match status" value="1"/>
</dbReference>
<dbReference type="AlphaFoldDB" id="A0A537JC71"/>
<dbReference type="PANTHER" id="PTHR23090">
    <property type="entry name" value="NH 3 /GLUTAMINE-DEPENDENT NAD + SYNTHETASE"/>
    <property type="match status" value="1"/>
</dbReference>
<comment type="caution">
    <text evidence="12">The sequence shown here is derived from an EMBL/GenBank/DDBJ whole genome shotgun (WGS) entry which is preliminary data.</text>
</comment>
<keyword evidence="5 9" id="KW-0547">Nucleotide-binding</keyword>
<evidence type="ECO:0000313" key="13">
    <source>
        <dbReference type="Proteomes" id="UP000320048"/>
    </source>
</evidence>
<organism evidence="12 13">
    <name type="scientific">Candidatus Segetimicrobium genomatis</name>
    <dbReference type="NCBI Taxonomy" id="2569760"/>
    <lineage>
        <taxon>Bacteria</taxon>
        <taxon>Bacillati</taxon>
        <taxon>Candidatus Sysuimicrobiota</taxon>
        <taxon>Candidatus Sysuimicrobiia</taxon>
        <taxon>Candidatus Sysuimicrobiales</taxon>
        <taxon>Candidatus Segetimicrobiaceae</taxon>
        <taxon>Candidatus Segetimicrobium</taxon>
    </lineage>
</organism>
<dbReference type="Gene3D" id="3.40.50.11180">
    <property type="match status" value="1"/>
</dbReference>
<evidence type="ECO:0000256" key="2">
    <source>
        <dbReference type="ARBA" id="ARBA00007145"/>
    </source>
</evidence>
<reference evidence="12 13" key="1">
    <citation type="journal article" date="2019" name="Nat. Microbiol.">
        <title>Mediterranean grassland soil C-N compound turnover is dependent on rainfall and depth, and is mediated by genomically divergent microorganisms.</title>
        <authorList>
            <person name="Diamond S."/>
            <person name="Andeer P.F."/>
            <person name="Li Z."/>
            <person name="Crits-Christoph A."/>
            <person name="Burstein D."/>
            <person name="Anantharaman K."/>
            <person name="Lane K.R."/>
            <person name="Thomas B.C."/>
            <person name="Pan C."/>
            <person name="Northen T.R."/>
            <person name="Banfield J.F."/>
        </authorList>
    </citation>
    <scope>NUCLEOTIDE SEQUENCE [LARGE SCALE GENOMIC DNA]</scope>
    <source>
        <strain evidence="12">NP_7</strain>
    </source>
</reference>
<dbReference type="GO" id="GO:0005524">
    <property type="term" value="F:ATP binding"/>
    <property type="evidence" value="ECO:0007669"/>
    <property type="project" value="UniProtKB-KW"/>
</dbReference>
<dbReference type="HAMAP" id="MF_02090">
    <property type="entry name" value="NadE_glutamine_dep"/>
    <property type="match status" value="1"/>
</dbReference>
<dbReference type="InterPro" id="IPR003010">
    <property type="entry name" value="C-N_Hydrolase"/>
</dbReference>
<dbReference type="GO" id="GO:0004359">
    <property type="term" value="F:glutaminase activity"/>
    <property type="evidence" value="ECO:0007669"/>
    <property type="project" value="InterPro"/>
</dbReference>
<evidence type="ECO:0000256" key="10">
    <source>
        <dbReference type="SAM" id="MobiDB-lite"/>
    </source>
</evidence>
<evidence type="ECO:0000259" key="11">
    <source>
        <dbReference type="PROSITE" id="PS50263"/>
    </source>
</evidence>
<dbReference type="SUPFAM" id="SSF56317">
    <property type="entry name" value="Carbon-nitrogen hydrolase"/>
    <property type="match status" value="1"/>
</dbReference>
<dbReference type="Gene3D" id="3.40.50.620">
    <property type="entry name" value="HUPs"/>
    <property type="match status" value="1"/>
</dbReference>
<proteinExistence type="inferred from homology"/>
<dbReference type="InterPro" id="IPR003694">
    <property type="entry name" value="NAD_synthase"/>
</dbReference>
<dbReference type="NCBIfam" id="TIGR00552">
    <property type="entry name" value="nadE"/>
    <property type="match status" value="1"/>
</dbReference>
<dbReference type="CDD" id="cd07570">
    <property type="entry name" value="GAT_Gln-NAD-synth"/>
    <property type="match status" value="1"/>
</dbReference>
<dbReference type="Pfam" id="PF02559">
    <property type="entry name" value="CarD_TRCF_RID"/>
    <property type="match status" value="1"/>
</dbReference>
<comment type="similarity">
    <text evidence="2">In the C-terminal section; belongs to the NAD synthetase family.</text>
</comment>
<dbReference type="InterPro" id="IPR003711">
    <property type="entry name" value="CarD-like/TRCF_RID"/>
</dbReference>
<feature type="non-terminal residue" evidence="12">
    <location>
        <position position="1150"/>
    </location>
</feature>
<dbReference type="GO" id="GO:0005737">
    <property type="term" value="C:cytoplasm"/>
    <property type="evidence" value="ECO:0007669"/>
    <property type="project" value="InterPro"/>
</dbReference>
<dbReference type="Pfam" id="PF02540">
    <property type="entry name" value="NAD_synthase"/>
    <property type="match status" value="1"/>
</dbReference>
<dbReference type="Gene3D" id="3.60.110.10">
    <property type="entry name" value="Carbon-nitrogen hydrolase"/>
    <property type="match status" value="1"/>
</dbReference>
<dbReference type="GO" id="GO:0003952">
    <property type="term" value="F:NAD+ synthase (glutamine-hydrolyzing) activity"/>
    <property type="evidence" value="ECO:0007669"/>
    <property type="project" value="UniProtKB-EC"/>
</dbReference>
<keyword evidence="7 9" id="KW-0520">NAD</keyword>
<protein>
    <recommendedName>
        <fullName evidence="3">NAD(+) synthase (glutamine-hydrolyzing)</fullName>
        <ecNumber evidence="3">6.3.5.1</ecNumber>
    </recommendedName>
</protein>
<dbReference type="UniPathway" id="UPA00253">
    <property type="reaction ID" value="UER00334"/>
</dbReference>
<dbReference type="FunFam" id="3.40.50.620:FF:000106">
    <property type="entry name" value="Glutamine-dependent NAD(+) synthetase"/>
    <property type="match status" value="1"/>
</dbReference>
<evidence type="ECO:0000313" key="12">
    <source>
        <dbReference type="EMBL" id="TMI81115.1"/>
    </source>
</evidence>
<evidence type="ECO:0000256" key="3">
    <source>
        <dbReference type="ARBA" id="ARBA00012743"/>
    </source>
</evidence>
<dbReference type="Gene3D" id="2.40.10.170">
    <property type="match status" value="1"/>
</dbReference>
<dbReference type="SMART" id="SM01058">
    <property type="entry name" value="CarD_TRCF"/>
    <property type="match status" value="1"/>
</dbReference>
<evidence type="ECO:0000256" key="4">
    <source>
        <dbReference type="ARBA" id="ARBA00022598"/>
    </source>
</evidence>
<dbReference type="InterPro" id="IPR041471">
    <property type="entry name" value="UvrB_inter"/>
</dbReference>
<dbReference type="PANTHER" id="PTHR23090:SF9">
    <property type="entry name" value="GLUTAMINE-DEPENDENT NAD(+) SYNTHETASE"/>
    <property type="match status" value="1"/>
</dbReference>
<name>A0A537JC71_9BACT</name>
<dbReference type="SUPFAM" id="SSF141259">
    <property type="entry name" value="CarD-like"/>
    <property type="match status" value="1"/>
</dbReference>
<dbReference type="InterPro" id="IPR014729">
    <property type="entry name" value="Rossmann-like_a/b/a_fold"/>
</dbReference>
<dbReference type="Pfam" id="PF17757">
    <property type="entry name" value="UvrB_inter"/>
    <property type="match status" value="1"/>
</dbReference>
<dbReference type="Gene3D" id="3.40.50.300">
    <property type="entry name" value="P-loop containing nucleotide triphosphate hydrolases"/>
    <property type="match status" value="1"/>
</dbReference>
<evidence type="ECO:0000256" key="8">
    <source>
        <dbReference type="PROSITE-ProRule" id="PRU10139"/>
    </source>
</evidence>
<sequence>MTPRFRVAMAQINTIVGDFEGNTRKIIERLEEAQAAGADVVSFPELAITGYPPEDLLIKSDFVRENLACLHEVARHASRTAAVVGFVDSGDHLYNAAAVLYDGRIAGVYRKMRLPNYGVFDEKRYFQPGTACPVYAVHGVEVGVNICEDVWAPGGPLLAQSLAGALVSITCNSSPYHAQKWRLREEMLQTRARDYAVAIVYNNLVGGQDELVFDGLSVIVDATGRVVARGPAFEEALVVADLDVEAIRGVRRYNPIRTADALHGEGLDAPVFTLSRDVPRDAGSRPPLPGMLVLDPPDDVEEVYRALVLGTRDYVRKNGLRTVVLGLSGGVDSSLVACIAVDALGRESVKGITLPSRFTSEASRRYARELAGALGIELLELPIDPVVTAYDQVLATPFAGRARDVTEENLQARARGNLLMALSNKLGWLVLTTGNKSEMSVGYATLYGDMAGGFAVIKDVPKTLVYRLARWRNARASPPVIPQEVLERAPTAELRENQTDQDTLPPYEVLDPILKLYVEDDRSAEEIVAQGFDRATVARVIAMVDHSEYKRRQAPTAAAGPRKPPPAQPARRLHRVRHRMALSGILPLLSGRPEFLFVDEHLERGDRPWVTGPGGAAKALVLAGLVTRLAERAPAWLILTLGRDQAERLADDLAAFLPASAGRVHLLAPWESFNPEDPPSAETEGARQRVLEALSRGHRAIVVASVAGVVHPVSDPRWIDTVRVDLAPGSPNDLGQVVQRLAGAGYDRTDLVRRPGELAVRGGLIDVYPSTEDHPVRIEWAGDQIESLRAFDPETQRTVGPLPEVTILPARPGEKATATLLDQVPDAVCALDEPEAFERQAKALYEQAAGAQRRAVEAGRAPADSSVPAVPWDRIARALDAHRAVALSTLHRPPRGPVVEFSFGALESFAGQTAALAVRLREWTAEGRRVIVASRQAHRMVEVLAGHGVAAGLVERLDDPPPPGSVYAVPQALTGGFTLDDLVVVTDAEILGWRRRRRHIRWLRDGARVASWTELTPGDLVVHIHHGIGVYRGIERLAVGGGERDYLHLEYAQGDALYVPTDQINLVQRYVGVEGQTPQIHRLGGTEWEREKRRVRERTREMARELLDLYAARGARSGHSFAPDSPWQREMEEAFSFEETPDQWQAIQDV</sequence>
<dbReference type="Gene3D" id="3.30.2060.10">
    <property type="entry name" value="Penicillin-binding protein 1b domain"/>
    <property type="match status" value="1"/>
</dbReference>
<feature type="active site" description="Proton acceptor" evidence="8">
    <location>
        <position position="45"/>
    </location>
</feature>
<dbReference type="GO" id="GO:0009435">
    <property type="term" value="P:NAD+ biosynthetic process"/>
    <property type="evidence" value="ECO:0007669"/>
    <property type="project" value="UniProtKB-UniPathway"/>
</dbReference>
<accession>A0A537JC71</accession>
<evidence type="ECO:0000256" key="7">
    <source>
        <dbReference type="ARBA" id="ARBA00023027"/>
    </source>
</evidence>
<comment type="similarity">
    <text evidence="9">Belongs to the NAD synthetase family.</text>
</comment>
<dbReference type="InterPro" id="IPR014445">
    <property type="entry name" value="Gln-dep_NAD_synthase"/>
</dbReference>
<evidence type="ECO:0000256" key="5">
    <source>
        <dbReference type="ARBA" id="ARBA00022741"/>
    </source>
</evidence>
<dbReference type="Proteomes" id="UP000320048">
    <property type="component" value="Unassembled WGS sequence"/>
</dbReference>
<dbReference type="InterPro" id="IPR036101">
    <property type="entry name" value="CarD-like/TRCF_RID_sf"/>
</dbReference>
<evidence type="ECO:0000256" key="9">
    <source>
        <dbReference type="RuleBase" id="RU003811"/>
    </source>
</evidence>